<evidence type="ECO:0000256" key="3">
    <source>
        <dbReference type="SAM" id="Phobius"/>
    </source>
</evidence>
<dbReference type="EMBL" id="MCGR01000075">
    <property type="protein sequence ID" value="ORY59910.1"/>
    <property type="molecule type" value="Genomic_DNA"/>
</dbReference>
<reference evidence="5 6" key="1">
    <citation type="submission" date="2016-07" db="EMBL/GenBank/DDBJ databases">
        <title>Pervasive Adenine N6-methylation of Active Genes in Fungi.</title>
        <authorList>
            <consortium name="DOE Joint Genome Institute"/>
            <person name="Mondo S.J."/>
            <person name="Dannebaum R.O."/>
            <person name="Kuo R.C."/>
            <person name="Labutti K."/>
            <person name="Haridas S."/>
            <person name="Kuo A."/>
            <person name="Salamov A."/>
            <person name="Ahrendt S.R."/>
            <person name="Lipzen A."/>
            <person name="Sullivan W."/>
            <person name="Andreopoulos W.B."/>
            <person name="Clum A."/>
            <person name="Lindquist E."/>
            <person name="Daum C."/>
            <person name="Ramamoorthy G.K."/>
            <person name="Gryganskyi A."/>
            <person name="Culley D."/>
            <person name="Magnuson J.K."/>
            <person name="James T.Y."/>
            <person name="O'Malley M.A."/>
            <person name="Stajich J.E."/>
            <person name="Spatafora J.W."/>
            <person name="Visel A."/>
            <person name="Grigoriev I.V."/>
        </authorList>
    </citation>
    <scope>NUCLEOTIDE SEQUENCE [LARGE SCALE GENOMIC DNA]</scope>
    <source>
        <strain evidence="5 6">62-1032</strain>
    </source>
</reference>
<feature type="signal peptide" evidence="4">
    <location>
        <begin position="1"/>
        <end position="16"/>
    </location>
</feature>
<dbReference type="PANTHER" id="PTHR11247:SF8">
    <property type="entry name" value="PALMITOYL-PROTEIN THIOESTERASE 1"/>
    <property type="match status" value="1"/>
</dbReference>
<evidence type="ECO:0000313" key="6">
    <source>
        <dbReference type="Proteomes" id="UP000193467"/>
    </source>
</evidence>
<keyword evidence="6" id="KW-1185">Reference proteome</keyword>
<dbReference type="AlphaFoldDB" id="A0A1Y2DKV7"/>
<dbReference type="InterPro" id="IPR029058">
    <property type="entry name" value="AB_hydrolase_fold"/>
</dbReference>
<feature type="compositionally biased region" description="Pro residues" evidence="2">
    <location>
        <begin position="649"/>
        <end position="660"/>
    </location>
</feature>
<evidence type="ECO:0000256" key="2">
    <source>
        <dbReference type="SAM" id="MobiDB-lite"/>
    </source>
</evidence>
<dbReference type="SUPFAM" id="SSF53474">
    <property type="entry name" value="alpha/beta-Hydrolases"/>
    <property type="match status" value="1"/>
</dbReference>
<dbReference type="GO" id="GO:0016790">
    <property type="term" value="F:thiolester hydrolase activity"/>
    <property type="evidence" value="ECO:0007669"/>
    <property type="project" value="TreeGrafter"/>
</dbReference>
<feature type="chain" id="PRO_5013028213" evidence="4">
    <location>
        <begin position="17"/>
        <end position="693"/>
    </location>
</feature>
<keyword evidence="1 5" id="KW-0378">Hydrolase</keyword>
<feature type="region of interest" description="Disordered" evidence="2">
    <location>
        <begin position="222"/>
        <end position="257"/>
    </location>
</feature>
<dbReference type="OrthoDB" id="10263094at2759"/>
<keyword evidence="4" id="KW-0732">Signal</keyword>
<evidence type="ECO:0000256" key="1">
    <source>
        <dbReference type="ARBA" id="ARBA00022801"/>
    </source>
</evidence>
<protein>
    <submittedName>
        <fullName evidence="5">Alpha/Beta hydrolase protein</fullName>
    </submittedName>
</protein>
<proteinExistence type="predicted"/>
<keyword evidence="3" id="KW-0812">Transmembrane</keyword>
<dbReference type="Gene3D" id="3.40.50.1820">
    <property type="entry name" value="alpha/beta hydrolase"/>
    <property type="match status" value="1"/>
</dbReference>
<feature type="region of interest" description="Disordered" evidence="2">
    <location>
        <begin position="628"/>
        <end position="693"/>
    </location>
</feature>
<feature type="transmembrane region" description="Helical" evidence="3">
    <location>
        <begin position="467"/>
        <end position="486"/>
    </location>
</feature>
<sequence>MLLPAVLILALPFLSATTTVLGSALPSIKPVPVPVVIWHGLGDRFDAPGLLSLKADIESRKELEGIFVHIVQIGEDGAGDQRATFFGQANEQVSTVCQQLLDLPEITSPKLNPSGEFDAIGFSQGGQLLRAVVEKCGGGGKRGLSVRNLITVGSQHMGISALPPCPAGSSPFSACRLMHLSLVREGLYSSFAQHNILPAQYFRDEARIDDYLRVNQFLKDINNEREGDEQAGGPPEEGTETRALMGEDEDEPEPRNQTYKDNFSSLQNLVLLRFSLDTTVVPPHSSHFTLPSPNATNCPLPPLPADPLCYATPLPFDSLPLYSHDYIGLRKLDKRGAIIKGVCQGEHMQIDEECWEGVVSWLGEGEGRIPKKETSFSPQRAGRLCTPTLPHTMFALLTSPRRRLLIFLSLSTTRALTVISLLLCFVAEFMTLASNLHHRALDRRGAAGVEGRYFEDTDIPLQSGGTVGFALAHLLTALFLLAAAIAETPLPAPAHLHMQQVWDLVFKPFGEDCGVLVPGVSMLWIASFELARNITGFVRVAIWMLFVLAIINIILGVTLRSSIKYLRSYTYVKEVDEEEQEAGFRPSSAIFDLPPPAVARTRRSSPTPVDRSLPSSSPLPFLFHRLTTRFRPSPSPPSTKSESLYSTEPPRPAQAAPPRPARPEMMVQIQSPSPVSPLSSEERCRLGPMERMG</sequence>
<dbReference type="PANTHER" id="PTHR11247">
    <property type="entry name" value="PALMITOYL-PROTEIN THIOESTERASE/DOLICHYLDIPHOSPHATASE 1"/>
    <property type="match status" value="1"/>
</dbReference>
<dbReference type="STRING" id="106004.A0A1Y2DKV7"/>
<feature type="region of interest" description="Disordered" evidence="2">
    <location>
        <begin position="595"/>
        <end position="616"/>
    </location>
</feature>
<gene>
    <name evidence="5" type="ORF">BCR35DRAFT_335065</name>
</gene>
<keyword evidence="3" id="KW-1133">Transmembrane helix</keyword>
<dbReference type="InParanoid" id="A0A1Y2DKV7"/>
<organism evidence="5 6">
    <name type="scientific">Leucosporidium creatinivorum</name>
    <dbReference type="NCBI Taxonomy" id="106004"/>
    <lineage>
        <taxon>Eukaryota</taxon>
        <taxon>Fungi</taxon>
        <taxon>Dikarya</taxon>
        <taxon>Basidiomycota</taxon>
        <taxon>Pucciniomycotina</taxon>
        <taxon>Microbotryomycetes</taxon>
        <taxon>Leucosporidiales</taxon>
        <taxon>Leucosporidium</taxon>
    </lineage>
</organism>
<comment type="caution">
    <text evidence="5">The sequence shown here is derived from an EMBL/GenBank/DDBJ whole genome shotgun (WGS) entry which is preliminary data.</text>
</comment>
<feature type="transmembrane region" description="Helical" evidence="3">
    <location>
        <begin position="404"/>
        <end position="429"/>
    </location>
</feature>
<evidence type="ECO:0000313" key="5">
    <source>
        <dbReference type="EMBL" id="ORY59910.1"/>
    </source>
</evidence>
<name>A0A1Y2DKV7_9BASI</name>
<evidence type="ECO:0000256" key="4">
    <source>
        <dbReference type="SAM" id="SignalP"/>
    </source>
</evidence>
<keyword evidence="3" id="KW-0472">Membrane</keyword>
<dbReference type="Pfam" id="PF02089">
    <property type="entry name" value="Palm_thioest"/>
    <property type="match status" value="1"/>
</dbReference>
<feature type="transmembrane region" description="Helical" evidence="3">
    <location>
        <begin position="540"/>
        <end position="559"/>
    </location>
</feature>
<dbReference type="Proteomes" id="UP000193467">
    <property type="component" value="Unassembled WGS sequence"/>
</dbReference>
<accession>A0A1Y2DKV7</accession>